<organism evidence="1 2">
    <name type="scientific">Naganishia cerealis</name>
    <dbReference type="NCBI Taxonomy" id="610337"/>
    <lineage>
        <taxon>Eukaryota</taxon>
        <taxon>Fungi</taxon>
        <taxon>Dikarya</taxon>
        <taxon>Basidiomycota</taxon>
        <taxon>Agaricomycotina</taxon>
        <taxon>Tremellomycetes</taxon>
        <taxon>Filobasidiales</taxon>
        <taxon>Filobasidiaceae</taxon>
        <taxon>Naganishia</taxon>
    </lineage>
</organism>
<gene>
    <name evidence="1" type="ORF">QFC19_001006</name>
</gene>
<evidence type="ECO:0000313" key="2">
    <source>
        <dbReference type="Proteomes" id="UP001241377"/>
    </source>
</evidence>
<comment type="caution">
    <text evidence="1">The sequence shown here is derived from an EMBL/GenBank/DDBJ whole genome shotgun (WGS) entry which is preliminary data.</text>
</comment>
<evidence type="ECO:0000313" key="1">
    <source>
        <dbReference type="EMBL" id="KAJ9111649.1"/>
    </source>
</evidence>
<proteinExistence type="predicted"/>
<dbReference type="Proteomes" id="UP001241377">
    <property type="component" value="Unassembled WGS sequence"/>
</dbReference>
<protein>
    <submittedName>
        <fullName evidence="1">Uncharacterized protein</fullName>
    </submittedName>
</protein>
<name>A0ACC2WKA9_9TREE</name>
<dbReference type="EMBL" id="JASBWR010000007">
    <property type="protein sequence ID" value="KAJ9111649.1"/>
    <property type="molecule type" value="Genomic_DNA"/>
</dbReference>
<sequence length="122" mass="13351">MNPRMSMSGRPSMDAASQPLWGGASASYHSDGTHEPEHGRRSHLSRQQNSTLFNAFEEEESVGLRPLREGFEEDEDDSDDATGARDADGGLSNKDLTRINTNTNRSTGHSISRARDASGVRF</sequence>
<reference evidence="1" key="1">
    <citation type="submission" date="2023-04" db="EMBL/GenBank/DDBJ databases">
        <title>Draft Genome sequencing of Naganishia species isolated from polar environments using Oxford Nanopore Technology.</title>
        <authorList>
            <person name="Leo P."/>
            <person name="Venkateswaran K."/>
        </authorList>
    </citation>
    <scope>NUCLEOTIDE SEQUENCE</scope>
    <source>
        <strain evidence="1">MNA-CCFEE 5261</strain>
    </source>
</reference>
<accession>A0ACC2WKA9</accession>
<keyword evidence="2" id="KW-1185">Reference proteome</keyword>